<feature type="region of interest" description="Disordered" evidence="1">
    <location>
        <begin position="1"/>
        <end position="84"/>
    </location>
</feature>
<evidence type="ECO:0000313" key="2">
    <source>
        <dbReference type="EMBL" id="CAH1989936.1"/>
    </source>
</evidence>
<dbReference type="Proteomes" id="UP001152888">
    <property type="component" value="Unassembled WGS sequence"/>
</dbReference>
<protein>
    <submittedName>
        <fullName evidence="2">Uncharacterized protein</fullName>
    </submittedName>
</protein>
<organism evidence="2 3">
    <name type="scientific">Acanthoscelides obtectus</name>
    <name type="common">Bean weevil</name>
    <name type="synonym">Bruchus obtectus</name>
    <dbReference type="NCBI Taxonomy" id="200917"/>
    <lineage>
        <taxon>Eukaryota</taxon>
        <taxon>Metazoa</taxon>
        <taxon>Ecdysozoa</taxon>
        <taxon>Arthropoda</taxon>
        <taxon>Hexapoda</taxon>
        <taxon>Insecta</taxon>
        <taxon>Pterygota</taxon>
        <taxon>Neoptera</taxon>
        <taxon>Endopterygota</taxon>
        <taxon>Coleoptera</taxon>
        <taxon>Polyphaga</taxon>
        <taxon>Cucujiformia</taxon>
        <taxon>Chrysomeloidea</taxon>
        <taxon>Chrysomelidae</taxon>
        <taxon>Bruchinae</taxon>
        <taxon>Bruchini</taxon>
        <taxon>Acanthoscelides</taxon>
    </lineage>
</organism>
<sequence length="179" mass="20436">MESYEKEQQELEKYWQEILSEEESDESLLGDTYLSDEYQPSDSSDSEYESSAPERNQKRKRVAGNTKSLEQDVPVASTSKKQEYTNFEEHVDAAIESVIAQHSKDSEEEILGEPKVSNAVNEAIVWGPVNGENLQKFTFEDHDSAGFDAQLYENFYNKSAFEFYEHFVGDGLLSMMVSV</sequence>
<comment type="caution">
    <text evidence="2">The sequence shown here is derived from an EMBL/GenBank/DDBJ whole genome shotgun (WGS) entry which is preliminary data.</text>
</comment>
<gene>
    <name evidence="2" type="ORF">ACAOBT_LOCUS19373</name>
</gene>
<evidence type="ECO:0000256" key="1">
    <source>
        <dbReference type="SAM" id="MobiDB-lite"/>
    </source>
</evidence>
<keyword evidence="3" id="KW-1185">Reference proteome</keyword>
<proteinExistence type="predicted"/>
<reference evidence="2" key="1">
    <citation type="submission" date="2022-03" db="EMBL/GenBank/DDBJ databases">
        <authorList>
            <person name="Sayadi A."/>
        </authorList>
    </citation>
    <scope>NUCLEOTIDE SEQUENCE</scope>
</reference>
<accession>A0A9P0L3D1</accession>
<dbReference type="OrthoDB" id="6750944at2759"/>
<evidence type="ECO:0000313" key="3">
    <source>
        <dbReference type="Proteomes" id="UP001152888"/>
    </source>
</evidence>
<feature type="compositionally biased region" description="Acidic residues" evidence="1">
    <location>
        <begin position="19"/>
        <end position="28"/>
    </location>
</feature>
<dbReference type="AlphaFoldDB" id="A0A9P0L3D1"/>
<name>A0A9P0L3D1_ACAOB</name>
<dbReference type="EMBL" id="CAKOFQ010007076">
    <property type="protein sequence ID" value="CAH1989936.1"/>
    <property type="molecule type" value="Genomic_DNA"/>
</dbReference>
<feature type="compositionally biased region" description="Basic and acidic residues" evidence="1">
    <location>
        <begin position="1"/>
        <end position="15"/>
    </location>
</feature>